<sequence>MTEKITWILSHPPVSENEIQKVEEKLKVKLPSDYVTCVKINNGGTPQDKEILDFAEKEGAVFNRLLSYHPEKSTYILETYEDILDRLVPHVFPFASDPFGNFYCFDYRQNPSGNQPTIVYWDHEMTFIDPFYALIPVCSSFTELLSMLYSD</sequence>
<evidence type="ECO:0000259" key="1">
    <source>
        <dbReference type="SMART" id="SM00860"/>
    </source>
</evidence>
<accession>A0ABW5R8Y1</accession>
<reference evidence="3" key="1">
    <citation type="journal article" date="2019" name="Int. J. Syst. Evol. Microbiol.">
        <title>The Global Catalogue of Microorganisms (GCM) 10K type strain sequencing project: providing services to taxonomists for standard genome sequencing and annotation.</title>
        <authorList>
            <consortium name="The Broad Institute Genomics Platform"/>
            <consortium name="The Broad Institute Genome Sequencing Center for Infectious Disease"/>
            <person name="Wu L."/>
            <person name="Ma J."/>
        </authorList>
    </citation>
    <scope>NUCLEOTIDE SEQUENCE [LARGE SCALE GENOMIC DNA]</scope>
    <source>
        <strain evidence="3">KCTC 33676</strain>
    </source>
</reference>
<dbReference type="Pfam" id="PF09346">
    <property type="entry name" value="SMI1_KNR4"/>
    <property type="match status" value="1"/>
</dbReference>
<feature type="domain" description="Knr4/Smi1-like" evidence="1">
    <location>
        <begin position="13"/>
        <end position="147"/>
    </location>
</feature>
<evidence type="ECO:0000313" key="2">
    <source>
        <dbReference type="EMBL" id="MFD2671210.1"/>
    </source>
</evidence>
<dbReference type="InterPro" id="IPR037883">
    <property type="entry name" value="Knr4/Smi1-like_sf"/>
</dbReference>
<dbReference type="SMART" id="SM00860">
    <property type="entry name" value="SMI1_KNR4"/>
    <property type="match status" value="1"/>
</dbReference>
<dbReference type="RefSeq" id="WP_379928646.1">
    <property type="nucleotide sequence ID" value="NZ_JBHUMM010000010.1"/>
</dbReference>
<dbReference type="InterPro" id="IPR018958">
    <property type="entry name" value="Knr4/Smi1-like_dom"/>
</dbReference>
<protein>
    <submittedName>
        <fullName evidence="2">SMI1/KNR4 family protein</fullName>
    </submittedName>
</protein>
<organism evidence="2 3">
    <name type="scientific">Marinicrinis sediminis</name>
    <dbReference type="NCBI Taxonomy" id="1652465"/>
    <lineage>
        <taxon>Bacteria</taxon>
        <taxon>Bacillati</taxon>
        <taxon>Bacillota</taxon>
        <taxon>Bacilli</taxon>
        <taxon>Bacillales</taxon>
        <taxon>Paenibacillaceae</taxon>
    </lineage>
</organism>
<dbReference type="SUPFAM" id="SSF160631">
    <property type="entry name" value="SMI1/KNR4-like"/>
    <property type="match status" value="1"/>
</dbReference>
<proteinExistence type="predicted"/>
<keyword evidence="3" id="KW-1185">Reference proteome</keyword>
<dbReference type="EMBL" id="JBHUMM010000010">
    <property type="protein sequence ID" value="MFD2671210.1"/>
    <property type="molecule type" value="Genomic_DNA"/>
</dbReference>
<dbReference type="Proteomes" id="UP001597497">
    <property type="component" value="Unassembled WGS sequence"/>
</dbReference>
<name>A0ABW5R8Y1_9BACL</name>
<dbReference type="Gene3D" id="3.40.1580.10">
    <property type="entry name" value="SMI1/KNR4-like"/>
    <property type="match status" value="1"/>
</dbReference>
<gene>
    <name evidence="2" type="ORF">ACFSUC_06285</name>
</gene>
<comment type="caution">
    <text evidence="2">The sequence shown here is derived from an EMBL/GenBank/DDBJ whole genome shotgun (WGS) entry which is preliminary data.</text>
</comment>
<evidence type="ECO:0000313" key="3">
    <source>
        <dbReference type="Proteomes" id="UP001597497"/>
    </source>
</evidence>